<keyword evidence="3 6" id="KW-0547">Nucleotide-binding</keyword>
<evidence type="ECO:0000256" key="1">
    <source>
        <dbReference type="ARBA" id="ARBA00001946"/>
    </source>
</evidence>
<dbReference type="GO" id="GO:0016887">
    <property type="term" value="F:ATP hydrolysis activity"/>
    <property type="evidence" value="ECO:0007669"/>
    <property type="project" value="UniProtKB-UniRule"/>
</dbReference>
<dbReference type="Proteomes" id="UP000176614">
    <property type="component" value="Unassembled WGS sequence"/>
</dbReference>
<dbReference type="GO" id="GO:0005524">
    <property type="term" value="F:ATP binding"/>
    <property type="evidence" value="ECO:0007669"/>
    <property type="project" value="UniProtKB-UniRule"/>
</dbReference>
<feature type="domain" description="TGS" evidence="8">
    <location>
        <begin position="285"/>
        <end position="368"/>
    </location>
</feature>
<dbReference type="PIRSF" id="PIRSF006641">
    <property type="entry name" value="CHP00092"/>
    <property type="match status" value="1"/>
</dbReference>
<dbReference type="FunFam" id="1.10.150.300:FF:000001">
    <property type="entry name" value="Ribosome-binding ATPase YchF"/>
    <property type="match status" value="1"/>
</dbReference>
<evidence type="ECO:0000313" key="10">
    <source>
        <dbReference type="Proteomes" id="UP000176614"/>
    </source>
</evidence>
<evidence type="ECO:0000259" key="8">
    <source>
        <dbReference type="PROSITE" id="PS51880"/>
    </source>
</evidence>
<dbReference type="InterPro" id="IPR041706">
    <property type="entry name" value="YchF_N"/>
</dbReference>
<accession>A0A1F4W2U3</accession>
<comment type="similarity">
    <text evidence="6">Belongs to the TRAFAC class OBG-HflX-like GTPase superfamily. OBG GTPase family. YchF/OLA1 subfamily.</text>
</comment>
<dbReference type="PANTHER" id="PTHR23305:SF18">
    <property type="entry name" value="OBG-TYPE G DOMAIN-CONTAINING PROTEIN"/>
    <property type="match status" value="1"/>
</dbReference>
<dbReference type="GO" id="GO:0005525">
    <property type="term" value="F:GTP binding"/>
    <property type="evidence" value="ECO:0007669"/>
    <property type="project" value="InterPro"/>
</dbReference>
<dbReference type="SUPFAM" id="SSF81271">
    <property type="entry name" value="TGS-like"/>
    <property type="match status" value="1"/>
</dbReference>
<evidence type="ECO:0000313" key="9">
    <source>
        <dbReference type="EMBL" id="OGC63363.1"/>
    </source>
</evidence>
<reference evidence="9 10" key="1">
    <citation type="journal article" date="2016" name="Nat. Commun.">
        <title>Thousands of microbial genomes shed light on interconnected biogeochemical processes in an aquifer system.</title>
        <authorList>
            <person name="Anantharaman K."/>
            <person name="Brown C.T."/>
            <person name="Hug L.A."/>
            <person name="Sharon I."/>
            <person name="Castelle C.J."/>
            <person name="Probst A.J."/>
            <person name="Thomas B.C."/>
            <person name="Singh A."/>
            <person name="Wilkins M.J."/>
            <person name="Karaoz U."/>
            <person name="Brodie E.L."/>
            <person name="Williams K.H."/>
            <person name="Hubbard S.S."/>
            <person name="Banfield J.F."/>
        </authorList>
    </citation>
    <scope>NUCLEOTIDE SEQUENCE [LARGE SCALE GENOMIC DNA]</scope>
</reference>
<dbReference type="GO" id="GO:0043023">
    <property type="term" value="F:ribosomal large subunit binding"/>
    <property type="evidence" value="ECO:0007669"/>
    <property type="project" value="UniProtKB-UniRule"/>
</dbReference>
<evidence type="ECO:0000256" key="5">
    <source>
        <dbReference type="ARBA" id="ARBA00022842"/>
    </source>
</evidence>
<evidence type="ECO:0000256" key="3">
    <source>
        <dbReference type="ARBA" id="ARBA00022741"/>
    </source>
</evidence>
<protein>
    <recommendedName>
        <fullName evidence="6">Ribosome-binding ATPase YchF</fullName>
    </recommendedName>
</protein>
<organism evidence="9 10">
    <name type="scientific">candidate division WWE3 bacterium RIFOXYA2_FULL_46_9</name>
    <dbReference type="NCBI Taxonomy" id="1802636"/>
    <lineage>
        <taxon>Bacteria</taxon>
        <taxon>Katanobacteria</taxon>
    </lineage>
</organism>
<feature type="domain" description="OBG-type G" evidence="7">
    <location>
        <begin position="6"/>
        <end position="263"/>
    </location>
</feature>
<dbReference type="InterPro" id="IPR006073">
    <property type="entry name" value="GTP-bd"/>
</dbReference>
<keyword evidence="4 6" id="KW-0067">ATP-binding</keyword>
<evidence type="ECO:0000256" key="4">
    <source>
        <dbReference type="ARBA" id="ARBA00022840"/>
    </source>
</evidence>
<feature type="binding site" evidence="6">
    <location>
        <begin position="15"/>
        <end position="20"/>
    </location>
    <ligand>
        <name>ATP</name>
        <dbReference type="ChEBI" id="CHEBI:30616"/>
    </ligand>
</feature>
<dbReference type="InterPro" id="IPR031167">
    <property type="entry name" value="G_OBG"/>
</dbReference>
<dbReference type="Gene3D" id="3.10.20.30">
    <property type="match status" value="1"/>
</dbReference>
<comment type="cofactor">
    <cofactor evidence="1">
        <name>Mg(2+)</name>
        <dbReference type="ChEBI" id="CHEBI:18420"/>
    </cofactor>
</comment>
<dbReference type="Gene3D" id="1.10.150.300">
    <property type="entry name" value="TGS-like domain"/>
    <property type="match status" value="1"/>
</dbReference>
<dbReference type="Gene3D" id="3.40.50.300">
    <property type="entry name" value="P-loop containing nucleotide triphosphate hydrolases"/>
    <property type="match status" value="1"/>
</dbReference>
<proteinExistence type="inferred from homology"/>
<dbReference type="PRINTS" id="PR00326">
    <property type="entry name" value="GTP1OBG"/>
</dbReference>
<keyword evidence="5" id="KW-0460">Magnesium</keyword>
<dbReference type="InterPro" id="IPR027417">
    <property type="entry name" value="P-loop_NTPase"/>
</dbReference>
<dbReference type="InterPro" id="IPR012675">
    <property type="entry name" value="Beta-grasp_dom_sf"/>
</dbReference>
<dbReference type="InterPro" id="IPR013029">
    <property type="entry name" value="YchF_C"/>
</dbReference>
<dbReference type="GO" id="GO:0046872">
    <property type="term" value="F:metal ion binding"/>
    <property type="evidence" value="ECO:0007669"/>
    <property type="project" value="UniProtKB-KW"/>
</dbReference>
<dbReference type="EMBL" id="MEVT01000006">
    <property type="protein sequence ID" value="OGC63363.1"/>
    <property type="molecule type" value="Genomic_DNA"/>
</dbReference>
<dbReference type="InterPro" id="IPR012676">
    <property type="entry name" value="TGS-like"/>
</dbReference>
<dbReference type="PROSITE" id="PS51710">
    <property type="entry name" value="G_OBG"/>
    <property type="match status" value="1"/>
</dbReference>
<dbReference type="Pfam" id="PF06071">
    <property type="entry name" value="YchF-GTPase_C"/>
    <property type="match status" value="1"/>
</dbReference>
<dbReference type="GO" id="GO:0005737">
    <property type="term" value="C:cytoplasm"/>
    <property type="evidence" value="ECO:0007669"/>
    <property type="project" value="TreeGrafter"/>
</dbReference>
<dbReference type="InterPro" id="IPR004396">
    <property type="entry name" value="ATPase_YchF/OLA1"/>
</dbReference>
<dbReference type="CDD" id="cd01900">
    <property type="entry name" value="YchF"/>
    <property type="match status" value="1"/>
</dbReference>
<dbReference type="SUPFAM" id="SSF52540">
    <property type="entry name" value="P-loop containing nucleoside triphosphate hydrolases"/>
    <property type="match status" value="1"/>
</dbReference>
<dbReference type="FunFam" id="3.10.20.30:FF:000001">
    <property type="entry name" value="Ribosome-binding ATPase YchF"/>
    <property type="match status" value="1"/>
</dbReference>
<gene>
    <name evidence="6" type="primary">ychF</name>
    <name evidence="9" type="ORF">A2264_01360</name>
</gene>
<evidence type="ECO:0000259" key="7">
    <source>
        <dbReference type="PROSITE" id="PS51710"/>
    </source>
</evidence>
<comment type="function">
    <text evidence="6">ATPase that binds to both the 70S ribosome and the 50S ribosomal subunit in a nucleotide-independent manner.</text>
</comment>
<comment type="caution">
    <text evidence="9">The sequence shown here is derived from an EMBL/GenBank/DDBJ whole genome shotgun (WGS) entry which is preliminary data.</text>
</comment>
<dbReference type="PROSITE" id="PS51880">
    <property type="entry name" value="TGS"/>
    <property type="match status" value="1"/>
</dbReference>
<dbReference type="HAMAP" id="MF_00944">
    <property type="entry name" value="YchF_OLA1_ATPase"/>
    <property type="match status" value="1"/>
</dbReference>
<name>A0A1F4W2U3_UNCKA</name>
<dbReference type="PANTHER" id="PTHR23305">
    <property type="entry name" value="OBG GTPASE FAMILY"/>
    <property type="match status" value="1"/>
</dbReference>
<dbReference type="Pfam" id="PF01926">
    <property type="entry name" value="MMR_HSR1"/>
    <property type="match status" value="1"/>
</dbReference>
<sequence>MSSSVLSIGIIGLPNVGKSTLFNALLKRQAALVANYPFATIEPNIGMVDVPDSRLHKMAEYVRNDYGRKLGDREVPEKIIPAVVKFYDIAGLVKGASQGEGLGNEFLGHIREVDALIHVVRDFSDENIIRSGSVSPKEDVSIIETELILSDLAVIEKIINTLSAGNKSIKNPKVTQKIDILNTVKTNFEKGVSARSIGLSEKEIEVIFDVPLLTLKPELYLYNVDEDEVAEKSKADSDSSIFLCAKIESELAGFSEEEKIQYLTHLGLQESGLDRVIRKGYKLLSLQSFLTMGPKEVRAWTIKKGTNARKASAKIHTDFEKGFIAADIINFDELDKIQSLRKARDLGLVRLEGKDYLMQEGDVVEFRINV</sequence>
<dbReference type="NCBIfam" id="TIGR00092">
    <property type="entry name" value="redox-regulated ATPase YchF"/>
    <property type="match status" value="1"/>
</dbReference>
<evidence type="ECO:0000256" key="2">
    <source>
        <dbReference type="ARBA" id="ARBA00022723"/>
    </source>
</evidence>
<dbReference type="InterPro" id="IPR004095">
    <property type="entry name" value="TGS"/>
</dbReference>
<dbReference type="AlphaFoldDB" id="A0A1F4W2U3"/>
<dbReference type="InterPro" id="IPR023192">
    <property type="entry name" value="TGS-like_dom_sf"/>
</dbReference>
<keyword evidence="2" id="KW-0479">Metal-binding</keyword>
<evidence type="ECO:0000256" key="6">
    <source>
        <dbReference type="HAMAP-Rule" id="MF_00944"/>
    </source>
</evidence>